<dbReference type="Proteomes" id="UP000246740">
    <property type="component" value="Unassembled WGS sequence"/>
</dbReference>
<reference evidence="3 4" key="1">
    <citation type="journal article" date="2018" name="Mol. Biol. Evol.">
        <title>Broad Genomic Sampling Reveals a Smut Pathogenic Ancestry of the Fungal Clade Ustilaginomycotina.</title>
        <authorList>
            <person name="Kijpornyongpan T."/>
            <person name="Mondo S.J."/>
            <person name="Barry K."/>
            <person name="Sandor L."/>
            <person name="Lee J."/>
            <person name="Lipzen A."/>
            <person name="Pangilinan J."/>
            <person name="LaButti K."/>
            <person name="Hainaut M."/>
            <person name="Henrissat B."/>
            <person name="Grigoriev I.V."/>
            <person name="Spatafora J.W."/>
            <person name="Aime M.C."/>
        </authorList>
    </citation>
    <scope>NUCLEOTIDE SEQUENCE [LARGE SCALE GENOMIC DNA]</scope>
    <source>
        <strain evidence="3 4">MCA 3645</strain>
    </source>
</reference>
<dbReference type="STRING" id="1882483.A0A317Y099"/>
<feature type="region of interest" description="Disordered" evidence="1">
    <location>
        <begin position="557"/>
        <end position="661"/>
    </location>
</feature>
<evidence type="ECO:0000259" key="2">
    <source>
        <dbReference type="Pfam" id="PF02538"/>
    </source>
</evidence>
<gene>
    <name evidence="3" type="ORF">BCV70DRAFT_203838</name>
</gene>
<dbReference type="GO" id="GO:0017168">
    <property type="term" value="F:5-oxoprolinase (ATP-hydrolyzing) activity"/>
    <property type="evidence" value="ECO:0007669"/>
    <property type="project" value="TreeGrafter"/>
</dbReference>
<dbReference type="AlphaFoldDB" id="A0A317Y099"/>
<name>A0A317Y099_9BASI</name>
<dbReference type="InterPro" id="IPR003692">
    <property type="entry name" value="Hydantoinase_B"/>
</dbReference>
<keyword evidence="4" id="KW-1185">Reference proteome</keyword>
<dbReference type="PANTHER" id="PTHR11365:SF2">
    <property type="entry name" value="5-OXOPROLINASE"/>
    <property type="match status" value="1"/>
</dbReference>
<dbReference type="PANTHER" id="PTHR11365">
    <property type="entry name" value="5-OXOPROLINASE RELATED"/>
    <property type="match status" value="1"/>
</dbReference>
<feature type="domain" description="Hydantoinase B/oxoprolinase" evidence="2">
    <location>
        <begin position="18"/>
        <end position="568"/>
    </location>
</feature>
<organism evidence="3 4">
    <name type="scientific">Testicularia cyperi</name>
    <dbReference type="NCBI Taxonomy" id="1882483"/>
    <lineage>
        <taxon>Eukaryota</taxon>
        <taxon>Fungi</taxon>
        <taxon>Dikarya</taxon>
        <taxon>Basidiomycota</taxon>
        <taxon>Ustilaginomycotina</taxon>
        <taxon>Ustilaginomycetes</taxon>
        <taxon>Ustilaginales</taxon>
        <taxon>Anthracoideaceae</taxon>
        <taxon>Testicularia</taxon>
    </lineage>
</organism>
<protein>
    <submittedName>
        <fullName evidence="3">Hydantoinase B/oxoprolinase</fullName>
    </submittedName>
</protein>
<evidence type="ECO:0000256" key="1">
    <source>
        <dbReference type="SAM" id="MobiDB-lite"/>
    </source>
</evidence>
<dbReference type="Pfam" id="PF02538">
    <property type="entry name" value="Hydantoinase_B"/>
    <property type="match status" value="1"/>
</dbReference>
<proteinExistence type="predicted"/>
<accession>A0A317Y099</accession>
<dbReference type="EMBL" id="KZ819188">
    <property type="protein sequence ID" value="PWZ02971.1"/>
    <property type="molecule type" value="Genomic_DNA"/>
</dbReference>
<dbReference type="GO" id="GO:0006749">
    <property type="term" value="P:glutathione metabolic process"/>
    <property type="evidence" value="ECO:0007669"/>
    <property type="project" value="TreeGrafter"/>
</dbReference>
<evidence type="ECO:0000313" key="3">
    <source>
        <dbReference type="EMBL" id="PWZ02971.1"/>
    </source>
</evidence>
<dbReference type="InterPro" id="IPR045079">
    <property type="entry name" value="Oxoprolinase-like"/>
</dbReference>
<dbReference type="InParanoid" id="A0A317Y099"/>
<dbReference type="OrthoDB" id="3643at2759"/>
<sequence length="661" mass="70731">MAGPSESKVGAAQREGPDPILLSLFANRFMSVAESMGKSLQQTSISTNIKERLDFSCALFSPDGSLVANAPHLPVHLGSMSFAVKFQVDYLRSIGETMKRGDVIMANMPVAGGSHLPDITCITPCHAEDSDEIIFFCASRGHHADIGGITAGSMPPTSKTLFEEGARIKSFKIVSEGKFDRQGLVRYMLEEPAQYPGCSGTRCFRDVESDLQAQIAANQKGINLIHNLVAEWGLDMVQQYMEHIRTNAEMAVRDLLRNVAARQRTNRLHAVEYMDDGTPIELTVEIDPEAGSAVFDFEGTGPEVAANFNCPRSVASSAIIYCLRAMVSSDIPLNQGCLTPIDIRIPKGSLLDPSETAAVVGGNVLTSQRITDVVLRAFNAAAASQGDTNNLTFGLGGKDKEGNHVEGFGYYETIAGGSGAGPYWHGTSGVHTHMTNTRITDPEILERRYPVVLREFSLRDGSGGNGKFRGGDGVVRDIEFLAPGIQVSILSERRVFQPYGLEGGENAQKGINLWIKQRRAADGDLRDGEQEGQAAPRVINLGGKNTTAMGRGDRIIIRTPGGGGWGPPLTRAPVQHSDRDSTGKGAETESAEEQGPINSRNASARMAPLLNDDSSPSGVIAPSKDEGDANNTHSILPGPSPHHTTRSKGSVAEWSAVQLGA</sequence>
<evidence type="ECO:0000313" key="4">
    <source>
        <dbReference type="Proteomes" id="UP000246740"/>
    </source>
</evidence>
<dbReference type="GO" id="GO:0005829">
    <property type="term" value="C:cytosol"/>
    <property type="evidence" value="ECO:0007669"/>
    <property type="project" value="TreeGrafter"/>
</dbReference>